<evidence type="ECO:0000256" key="3">
    <source>
        <dbReference type="ARBA" id="ARBA00022617"/>
    </source>
</evidence>
<evidence type="ECO:0000256" key="2">
    <source>
        <dbReference type="ARBA" id="ARBA00010617"/>
    </source>
</evidence>
<evidence type="ECO:0000256" key="10">
    <source>
        <dbReference type="ARBA" id="ARBA00023004"/>
    </source>
</evidence>
<dbReference type="Proteomes" id="UP000712600">
    <property type="component" value="Unassembled WGS sequence"/>
</dbReference>
<dbReference type="GO" id="GO:0016705">
    <property type="term" value="F:oxidoreductase activity, acting on paired donors, with incorporation or reduction of molecular oxygen"/>
    <property type="evidence" value="ECO:0007669"/>
    <property type="project" value="InterPro"/>
</dbReference>
<dbReference type="InterPro" id="IPR001128">
    <property type="entry name" value="Cyt_P450"/>
</dbReference>
<dbReference type="Gene3D" id="3.30.200.20">
    <property type="entry name" value="Phosphorylase Kinase, domain 1"/>
    <property type="match status" value="1"/>
</dbReference>
<evidence type="ECO:0000256" key="14">
    <source>
        <dbReference type="SAM" id="MobiDB-lite"/>
    </source>
</evidence>
<reference evidence="17" key="1">
    <citation type="submission" date="2019-12" db="EMBL/GenBank/DDBJ databases">
        <title>Genome sequencing and annotation of Brassica cretica.</title>
        <authorList>
            <person name="Studholme D.J."/>
            <person name="Sarris P."/>
        </authorList>
    </citation>
    <scope>NUCLEOTIDE SEQUENCE</scope>
    <source>
        <strain evidence="17">PFS-109/04</strain>
        <tissue evidence="17">Leaf</tissue>
    </source>
</reference>
<feature type="compositionally biased region" description="Basic and acidic residues" evidence="14">
    <location>
        <begin position="91"/>
        <end position="101"/>
    </location>
</feature>
<dbReference type="FunFam" id="1.10.510.10:FF:000316">
    <property type="entry name" value="serine/threonine-protein kinase HT1"/>
    <property type="match status" value="1"/>
</dbReference>
<evidence type="ECO:0000256" key="4">
    <source>
        <dbReference type="ARBA" id="ARBA00022679"/>
    </source>
</evidence>
<feature type="compositionally biased region" description="Low complexity" evidence="14">
    <location>
        <begin position="48"/>
        <end position="57"/>
    </location>
</feature>
<dbReference type="Gene3D" id="1.10.510.10">
    <property type="entry name" value="Transferase(Phosphotransferase) domain 1"/>
    <property type="match status" value="1"/>
</dbReference>
<keyword evidence="7" id="KW-0418">Kinase</keyword>
<keyword evidence="11" id="KW-0503">Monooxygenase</keyword>
<evidence type="ECO:0000256" key="1">
    <source>
        <dbReference type="ARBA" id="ARBA00001971"/>
    </source>
</evidence>
<evidence type="ECO:0000256" key="9">
    <source>
        <dbReference type="ARBA" id="ARBA00023002"/>
    </source>
</evidence>
<keyword evidence="6" id="KW-0547">Nucleotide-binding</keyword>
<evidence type="ECO:0000256" key="13">
    <source>
        <dbReference type="ARBA" id="ARBA00048679"/>
    </source>
</evidence>
<dbReference type="InterPro" id="IPR036396">
    <property type="entry name" value="Cyt_P450_sf"/>
</dbReference>
<dbReference type="InterPro" id="IPR001245">
    <property type="entry name" value="Ser-Thr/Tyr_kinase_cat_dom"/>
</dbReference>
<keyword evidence="15" id="KW-0812">Transmembrane</keyword>
<dbReference type="PRINTS" id="PR00109">
    <property type="entry name" value="TYRKINASE"/>
</dbReference>
<comment type="catalytic activity">
    <reaction evidence="12">
        <text>L-threonyl-[protein] + ATP = O-phospho-L-threonyl-[protein] + ADP + H(+)</text>
        <dbReference type="Rhea" id="RHEA:46608"/>
        <dbReference type="Rhea" id="RHEA-COMP:11060"/>
        <dbReference type="Rhea" id="RHEA-COMP:11605"/>
        <dbReference type="ChEBI" id="CHEBI:15378"/>
        <dbReference type="ChEBI" id="CHEBI:30013"/>
        <dbReference type="ChEBI" id="CHEBI:30616"/>
        <dbReference type="ChEBI" id="CHEBI:61977"/>
        <dbReference type="ChEBI" id="CHEBI:456216"/>
        <dbReference type="EC" id="2.7.11.1"/>
    </reaction>
</comment>
<comment type="similarity">
    <text evidence="2">Belongs to the cytochrome P450 family.</text>
</comment>
<keyword evidence="9" id="KW-0560">Oxidoreductase</keyword>
<dbReference type="InterPro" id="IPR011009">
    <property type="entry name" value="Kinase-like_dom_sf"/>
</dbReference>
<keyword evidence="10" id="KW-0408">Iron</keyword>
<feature type="transmembrane region" description="Helical" evidence="15">
    <location>
        <begin position="471"/>
        <end position="494"/>
    </location>
</feature>
<dbReference type="PANTHER" id="PTHR24296">
    <property type="entry name" value="CYTOCHROME P450"/>
    <property type="match status" value="1"/>
</dbReference>
<proteinExistence type="inferred from homology"/>
<feature type="compositionally biased region" description="Polar residues" evidence="14">
    <location>
        <begin position="66"/>
        <end position="84"/>
    </location>
</feature>
<dbReference type="EMBL" id="QGKX02001290">
    <property type="protein sequence ID" value="KAF3535794.1"/>
    <property type="molecule type" value="Genomic_DNA"/>
</dbReference>
<name>A0A8S9QC64_BRACR</name>
<keyword evidence="15" id="KW-1133">Transmembrane helix</keyword>
<evidence type="ECO:0000313" key="17">
    <source>
        <dbReference type="EMBL" id="KAF3535794.1"/>
    </source>
</evidence>
<dbReference type="PROSITE" id="PS00108">
    <property type="entry name" value="PROTEIN_KINASE_ST"/>
    <property type="match status" value="1"/>
</dbReference>
<keyword evidence="5" id="KW-0479">Metal-binding</keyword>
<dbReference type="Pfam" id="PF00067">
    <property type="entry name" value="p450"/>
    <property type="match status" value="1"/>
</dbReference>
<dbReference type="SUPFAM" id="SSF48264">
    <property type="entry name" value="Cytochrome P450"/>
    <property type="match status" value="1"/>
</dbReference>
<dbReference type="GO" id="GO:0020037">
    <property type="term" value="F:heme binding"/>
    <property type="evidence" value="ECO:0007669"/>
    <property type="project" value="InterPro"/>
</dbReference>
<feature type="domain" description="Protein kinase" evidence="16">
    <location>
        <begin position="188"/>
        <end position="445"/>
    </location>
</feature>
<dbReference type="GO" id="GO:0005524">
    <property type="term" value="F:ATP binding"/>
    <property type="evidence" value="ECO:0007669"/>
    <property type="project" value="UniProtKB-KW"/>
</dbReference>
<dbReference type="InterPro" id="IPR008271">
    <property type="entry name" value="Ser/Thr_kinase_AS"/>
</dbReference>
<keyword evidence="15" id="KW-0472">Membrane</keyword>
<gene>
    <name evidence="17" type="ORF">F2Q69_00019333</name>
</gene>
<dbReference type="GO" id="GO:0004497">
    <property type="term" value="F:monooxygenase activity"/>
    <property type="evidence" value="ECO:0007669"/>
    <property type="project" value="UniProtKB-KW"/>
</dbReference>
<keyword evidence="3" id="KW-0349">Heme</keyword>
<keyword evidence="4" id="KW-0808">Transferase</keyword>
<sequence>MDEEASSWIRRAKFSQTVSYRLNSSKLASFPVKLNQEKLPGLKPIPDTSSSSSSTSTQADVYVVDSQVQRNPVTNKQRSVSPSPQMALPDVFKEARSERQRFSTPHPRRMDSEKGMKPKLSHKNSFDKRRSFNLRSPSVPIRDLSTLRIQERVKSMKDTGWSKIFDNTGRKVSADDAAEEFRIDTSKLFLGLRFAHGLYSKLYHGKYEDKAVAVKLITVPDDDENGCLGARLEKQFTKEVTLLSRLSHPNVIKFVGAYKDPPSYCVLTEYLPEGSLRSYLHKPENRTLSLKKLIEFALDIAKGMEYIHSRRIIHRDLKPENVLIDKDFQLKIADFGIACEEEYCDMLADDPGTYRWMAPEMIKRKPHGRKADVYSFGLVLWEMVAGAIPYEDMNPIQAAFAVNIRPAIPEDCPGAMKALIEQCWSVAPDKRPEFWQIVKVLEQFRVSLEREGSLNLTSNKICKDPRKKMEVLNPILTGYAVAALSLYALWFYFLSRRLTGPKVLPIVGSLPFLIANRNRVHDWIADNLRATGGTYQTSTMVIPFVAKTQGFYTVTCHPKNVEHILKTRFDNYPKGPMWRAAFHDLLGQGIFNSDGDTWLMQRKTAALEFTTRTLRQAMARWVNGTIKNRLWFILDRAVKDSKPVDLQDLFLRLTFDNICGLTFGKDPETLSPDLPENPFSVAFDTATEATLKRLLYTGFLWRIQKATGIGSEDKLKKSLEIVETYMNDAIDARKNSPSDDLLSRFLKKRDVNGNVLPTDVLQRIALNFVLAGRDTSSVALSWFFWLVMNNPEVEKKIIVELSTVLKETRGNDQGKWTEEPLEFDEADRLVYLKAALAETLRLYPSVPQVKITI</sequence>
<dbReference type="SMART" id="SM00220">
    <property type="entry name" value="S_TKc"/>
    <property type="match status" value="1"/>
</dbReference>
<keyword evidence="8" id="KW-0067">ATP-binding</keyword>
<evidence type="ECO:0000256" key="15">
    <source>
        <dbReference type="SAM" id="Phobius"/>
    </source>
</evidence>
<evidence type="ECO:0000256" key="7">
    <source>
        <dbReference type="ARBA" id="ARBA00022777"/>
    </source>
</evidence>
<evidence type="ECO:0000256" key="8">
    <source>
        <dbReference type="ARBA" id="ARBA00022840"/>
    </source>
</evidence>
<dbReference type="SUPFAM" id="SSF56112">
    <property type="entry name" value="Protein kinase-like (PK-like)"/>
    <property type="match status" value="1"/>
</dbReference>
<dbReference type="GO" id="GO:0004674">
    <property type="term" value="F:protein serine/threonine kinase activity"/>
    <property type="evidence" value="ECO:0007669"/>
    <property type="project" value="UniProtKB-EC"/>
</dbReference>
<evidence type="ECO:0000256" key="6">
    <source>
        <dbReference type="ARBA" id="ARBA00022741"/>
    </source>
</evidence>
<dbReference type="Pfam" id="PF07714">
    <property type="entry name" value="PK_Tyr_Ser-Thr"/>
    <property type="match status" value="1"/>
</dbReference>
<evidence type="ECO:0000256" key="12">
    <source>
        <dbReference type="ARBA" id="ARBA00047899"/>
    </source>
</evidence>
<dbReference type="FunFam" id="3.30.200.20:FF:000034">
    <property type="entry name" value="Kinase suppressor of Ras 1"/>
    <property type="match status" value="1"/>
</dbReference>
<dbReference type="InterPro" id="IPR000719">
    <property type="entry name" value="Prot_kinase_dom"/>
</dbReference>
<protein>
    <recommendedName>
        <fullName evidence="16">Protein kinase domain-containing protein</fullName>
    </recommendedName>
</protein>
<comment type="cofactor">
    <cofactor evidence="1">
        <name>heme</name>
        <dbReference type="ChEBI" id="CHEBI:30413"/>
    </cofactor>
</comment>
<dbReference type="CDD" id="cd13999">
    <property type="entry name" value="STKc_MAP3K-like"/>
    <property type="match status" value="1"/>
</dbReference>
<feature type="region of interest" description="Disordered" evidence="14">
    <location>
        <begin position="35"/>
        <end position="124"/>
    </location>
</feature>
<evidence type="ECO:0000313" key="18">
    <source>
        <dbReference type="Proteomes" id="UP000712600"/>
    </source>
</evidence>
<dbReference type="AlphaFoldDB" id="A0A8S9QC64"/>
<evidence type="ECO:0000256" key="5">
    <source>
        <dbReference type="ARBA" id="ARBA00022723"/>
    </source>
</evidence>
<dbReference type="PROSITE" id="PS50011">
    <property type="entry name" value="PROTEIN_KINASE_DOM"/>
    <property type="match status" value="1"/>
</dbReference>
<dbReference type="Gene3D" id="1.10.630.10">
    <property type="entry name" value="Cytochrome P450"/>
    <property type="match status" value="1"/>
</dbReference>
<organism evidence="17 18">
    <name type="scientific">Brassica cretica</name>
    <name type="common">Mustard</name>
    <dbReference type="NCBI Taxonomy" id="69181"/>
    <lineage>
        <taxon>Eukaryota</taxon>
        <taxon>Viridiplantae</taxon>
        <taxon>Streptophyta</taxon>
        <taxon>Embryophyta</taxon>
        <taxon>Tracheophyta</taxon>
        <taxon>Spermatophyta</taxon>
        <taxon>Magnoliopsida</taxon>
        <taxon>eudicotyledons</taxon>
        <taxon>Gunneridae</taxon>
        <taxon>Pentapetalae</taxon>
        <taxon>rosids</taxon>
        <taxon>malvids</taxon>
        <taxon>Brassicales</taxon>
        <taxon>Brassicaceae</taxon>
        <taxon>Brassiceae</taxon>
        <taxon>Brassica</taxon>
    </lineage>
</organism>
<evidence type="ECO:0000256" key="11">
    <source>
        <dbReference type="ARBA" id="ARBA00023033"/>
    </source>
</evidence>
<evidence type="ECO:0000259" key="16">
    <source>
        <dbReference type="PROSITE" id="PS50011"/>
    </source>
</evidence>
<accession>A0A8S9QC64</accession>
<comment type="catalytic activity">
    <reaction evidence="13">
        <text>L-seryl-[protein] + ATP = O-phospho-L-seryl-[protein] + ADP + H(+)</text>
        <dbReference type="Rhea" id="RHEA:17989"/>
        <dbReference type="Rhea" id="RHEA-COMP:9863"/>
        <dbReference type="Rhea" id="RHEA-COMP:11604"/>
        <dbReference type="ChEBI" id="CHEBI:15378"/>
        <dbReference type="ChEBI" id="CHEBI:29999"/>
        <dbReference type="ChEBI" id="CHEBI:30616"/>
        <dbReference type="ChEBI" id="CHEBI:83421"/>
        <dbReference type="ChEBI" id="CHEBI:456216"/>
        <dbReference type="EC" id="2.7.11.1"/>
    </reaction>
</comment>
<dbReference type="PRINTS" id="PR00463">
    <property type="entry name" value="EP450I"/>
</dbReference>
<comment type="caution">
    <text evidence="17">The sequence shown here is derived from an EMBL/GenBank/DDBJ whole genome shotgun (WGS) entry which is preliminary data.</text>
</comment>
<dbReference type="InterPro" id="IPR002401">
    <property type="entry name" value="Cyt_P450_E_grp-I"/>
</dbReference>
<dbReference type="GO" id="GO:0005506">
    <property type="term" value="F:iron ion binding"/>
    <property type="evidence" value="ECO:0007669"/>
    <property type="project" value="InterPro"/>
</dbReference>